<dbReference type="AlphaFoldDB" id="A0A1H2XNV9"/>
<organism evidence="2 3">
    <name type="scientific">Flagellimonas zhangzhouensis</name>
    <dbReference type="NCBI Taxonomy" id="1073328"/>
    <lineage>
        <taxon>Bacteria</taxon>
        <taxon>Pseudomonadati</taxon>
        <taxon>Bacteroidota</taxon>
        <taxon>Flavobacteriia</taxon>
        <taxon>Flavobacteriales</taxon>
        <taxon>Flavobacteriaceae</taxon>
        <taxon>Flagellimonas</taxon>
    </lineage>
</organism>
<evidence type="ECO:0000313" key="2">
    <source>
        <dbReference type="EMBL" id="SDW94154.1"/>
    </source>
</evidence>
<protein>
    <recommendedName>
        <fullName evidence="4">Bacteroides conjugative transposon TraK protein</fullName>
    </recommendedName>
</protein>
<dbReference type="RefSeq" id="WP_090297671.1">
    <property type="nucleotide sequence ID" value="NZ_FNKI01000003.1"/>
</dbReference>
<keyword evidence="3" id="KW-1185">Reference proteome</keyword>
<keyword evidence="1" id="KW-1133">Transmembrane helix</keyword>
<reference evidence="3" key="1">
    <citation type="submission" date="2016-10" db="EMBL/GenBank/DDBJ databases">
        <authorList>
            <person name="Varghese N."/>
            <person name="Submissions S."/>
        </authorList>
    </citation>
    <scope>NUCLEOTIDE SEQUENCE [LARGE SCALE GENOMIC DNA]</scope>
    <source>
        <strain evidence="3">DSM 25030</strain>
    </source>
</reference>
<proteinExistence type="predicted"/>
<evidence type="ECO:0008006" key="4">
    <source>
        <dbReference type="Google" id="ProtNLM"/>
    </source>
</evidence>
<dbReference type="EMBL" id="FNMY01000004">
    <property type="protein sequence ID" value="SDW94154.1"/>
    <property type="molecule type" value="Genomic_DNA"/>
</dbReference>
<dbReference type="Proteomes" id="UP000199592">
    <property type="component" value="Unassembled WGS sequence"/>
</dbReference>
<keyword evidence="1" id="KW-0812">Transmembrane</keyword>
<keyword evidence="1" id="KW-0472">Membrane</keyword>
<name>A0A1H2XNV9_9FLAO</name>
<dbReference type="STRING" id="1073328.SAMN05216294_2743"/>
<evidence type="ECO:0000256" key="1">
    <source>
        <dbReference type="SAM" id="Phobius"/>
    </source>
</evidence>
<feature type="transmembrane region" description="Helical" evidence="1">
    <location>
        <begin position="17"/>
        <end position="38"/>
    </location>
</feature>
<sequence length="208" mass="23982">MKTPFKNIVQVLRLNRWVVLSVVIVSGLVCSVSIMVVAKIHQNGLDHAFVVNGEGEVIPLQWVDQRQHLEVEAMAHLERFHRWFYGLDAGSFETHMEKALWLGNNSVAEVYQQKKADGFYNRLLQYSLVQKVEHIESKIKMEGANMTFQTRIVLQIHRGAVTDTYELVTSGHLLQVERNFPHNPHGLLITDFFENSLRKLEAYESPKE</sequence>
<accession>A0A1H2XNV9</accession>
<gene>
    <name evidence="2" type="ORF">SAMN04487892_2737</name>
</gene>
<dbReference type="OrthoDB" id="1039148at2"/>
<evidence type="ECO:0000313" key="3">
    <source>
        <dbReference type="Proteomes" id="UP000199592"/>
    </source>
</evidence>